<dbReference type="EMBL" id="RQXS01000002">
    <property type="protein sequence ID" value="RZN61362.1"/>
    <property type="molecule type" value="Genomic_DNA"/>
</dbReference>
<protein>
    <submittedName>
        <fullName evidence="1">DUF1834 family protein</fullName>
    </submittedName>
</protein>
<dbReference type="AlphaFoldDB" id="A0A8B3TEH3"/>
<proteinExistence type="predicted"/>
<evidence type="ECO:0000313" key="2">
    <source>
        <dbReference type="Proteomes" id="UP000294229"/>
    </source>
</evidence>
<reference evidence="1 2" key="1">
    <citation type="submission" date="2018-11" db="EMBL/GenBank/DDBJ databases">
        <title>Sequencing Av. paragallinarum serogroups.</title>
        <authorList>
            <person name="Hellmuth J.E."/>
            <person name="Boucher C.E."/>
            <person name="Cason E.D."/>
        </authorList>
    </citation>
    <scope>NUCLEOTIDE SEQUENCE [LARGE SCALE GENOMIC DNA]</scope>
    <source>
        <strain evidence="1 2">SA-3</strain>
    </source>
</reference>
<dbReference type="RefSeq" id="WP_130238435.1">
    <property type="nucleotide sequence ID" value="NZ_RQXS01000002.1"/>
</dbReference>
<dbReference type="InterPro" id="IPR014972">
    <property type="entry name" value="Phage_Mu_Gp37"/>
</dbReference>
<dbReference type="Proteomes" id="UP000294229">
    <property type="component" value="Unassembled WGS sequence"/>
</dbReference>
<evidence type="ECO:0000313" key="1">
    <source>
        <dbReference type="EMBL" id="RZN61362.1"/>
    </source>
</evidence>
<dbReference type="Pfam" id="PF08873">
    <property type="entry name" value="Phage_Mu_Gp37"/>
    <property type="match status" value="1"/>
</dbReference>
<comment type="caution">
    <text evidence="1">The sequence shown here is derived from an EMBL/GenBank/DDBJ whole genome shotgun (WGS) entry which is preliminary data.</text>
</comment>
<name>A0A8B3TEH3_AVIPA</name>
<gene>
    <name evidence="1" type="ORF">EIG79_01100</name>
</gene>
<organism evidence="1 2">
    <name type="scientific">Avibacterium paragallinarum</name>
    <name type="common">Haemophilus gallinarum</name>
    <dbReference type="NCBI Taxonomy" id="728"/>
    <lineage>
        <taxon>Bacteria</taxon>
        <taxon>Pseudomonadati</taxon>
        <taxon>Pseudomonadota</taxon>
        <taxon>Gammaproteobacteria</taxon>
        <taxon>Pasteurellales</taxon>
        <taxon>Pasteurellaceae</taxon>
        <taxon>Avibacterium</taxon>
    </lineage>
</organism>
<sequence>MSVIAETSNALIARVRELCGDYLKEIAEHPGQWDEASIRRIVRNPPAVYVAWLGQVPNPRPYTVTARWGIFVVCDVLNGKRKDSVGIYQVVEMLTAGIDKSQIEPSGLFELQSVQNLWSDTQSGMGVAVYGMYFNAVQPLPTEFDDSSLDDFITYHHQFNQSQDEKYIDDKTQLTIALPKQGE</sequence>
<accession>A0A8B3TEH3</accession>